<dbReference type="InterPro" id="IPR023465">
    <property type="entry name" value="Riboflavin_kinase_dom_sf"/>
</dbReference>
<keyword evidence="3" id="KW-0288">FMN</keyword>
<dbReference type="Proteomes" id="UP000231056">
    <property type="component" value="Unassembled WGS sequence"/>
</dbReference>
<keyword evidence="5" id="KW-0547">Nucleotide-binding</keyword>
<keyword evidence="6" id="KW-0067">ATP-binding</keyword>
<dbReference type="Pfam" id="PF01687">
    <property type="entry name" value="Flavokinase"/>
    <property type="match status" value="1"/>
</dbReference>
<dbReference type="InterPro" id="IPR015865">
    <property type="entry name" value="Riboflavin_kinase_bac/euk"/>
</dbReference>
<dbReference type="SMART" id="SM00904">
    <property type="entry name" value="Flavokinase"/>
    <property type="match status" value="1"/>
</dbReference>
<dbReference type="InterPro" id="IPR023468">
    <property type="entry name" value="Riboflavin_kinase"/>
</dbReference>
<accession>A0A2M6IUA2</accession>
<evidence type="ECO:0000259" key="8">
    <source>
        <dbReference type="SMART" id="SM00904"/>
    </source>
</evidence>
<comment type="caution">
    <text evidence="9">The sequence shown here is derived from an EMBL/GenBank/DDBJ whole genome shotgun (WGS) entry which is preliminary data.</text>
</comment>
<dbReference type="GO" id="GO:0005524">
    <property type="term" value="F:ATP binding"/>
    <property type="evidence" value="ECO:0007669"/>
    <property type="project" value="UniProtKB-KW"/>
</dbReference>
<evidence type="ECO:0000313" key="10">
    <source>
        <dbReference type="Proteomes" id="UP000231056"/>
    </source>
</evidence>
<evidence type="ECO:0000313" key="9">
    <source>
        <dbReference type="EMBL" id="PIQ73473.1"/>
    </source>
</evidence>
<keyword evidence="4" id="KW-0808">Transferase</keyword>
<protein>
    <recommendedName>
        <fullName evidence="1">riboflavin kinase</fullName>
        <ecNumber evidence="1">2.7.1.26</ecNumber>
    </recommendedName>
</protein>
<name>A0A2M6IUA2_9BACT</name>
<dbReference type="PANTHER" id="PTHR22749:SF6">
    <property type="entry name" value="RIBOFLAVIN KINASE"/>
    <property type="match status" value="1"/>
</dbReference>
<dbReference type="GO" id="GO:0008531">
    <property type="term" value="F:riboflavin kinase activity"/>
    <property type="evidence" value="ECO:0007669"/>
    <property type="project" value="UniProtKB-EC"/>
</dbReference>
<dbReference type="PANTHER" id="PTHR22749">
    <property type="entry name" value="RIBOFLAVIN KINASE/FMN ADENYLYLTRANSFERASE"/>
    <property type="match status" value="1"/>
</dbReference>
<evidence type="ECO:0000256" key="6">
    <source>
        <dbReference type="ARBA" id="ARBA00022840"/>
    </source>
</evidence>
<dbReference type="AlphaFoldDB" id="A0A2M6IUA2"/>
<evidence type="ECO:0000256" key="1">
    <source>
        <dbReference type="ARBA" id="ARBA00012105"/>
    </source>
</evidence>
<gene>
    <name evidence="9" type="ORF">COV58_02315</name>
</gene>
<dbReference type="Gene3D" id="2.40.30.30">
    <property type="entry name" value="Riboflavin kinase-like"/>
    <property type="match status" value="1"/>
</dbReference>
<organism evidence="9 10">
    <name type="scientific">Candidatus Roizmanbacteria bacterium CG11_big_fil_rev_8_21_14_0_20_36_8</name>
    <dbReference type="NCBI Taxonomy" id="1974856"/>
    <lineage>
        <taxon>Bacteria</taxon>
        <taxon>Candidatus Roizmaniibacteriota</taxon>
    </lineage>
</organism>
<feature type="domain" description="Riboflavin kinase" evidence="8">
    <location>
        <begin position="1"/>
        <end position="119"/>
    </location>
</feature>
<dbReference type="SUPFAM" id="SSF82114">
    <property type="entry name" value="Riboflavin kinase-like"/>
    <property type="match status" value="1"/>
</dbReference>
<dbReference type="EMBL" id="PCVM01000056">
    <property type="protein sequence ID" value="PIQ73473.1"/>
    <property type="molecule type" value="Genomic_DNA"/>
</dbReference>
<dbReference type="GO" id="GO:0009398">
    <property type="term" value="P:FMN biosynthetic process"/>
    <property type="evidence" value="ECO:0007669"/>
    <property type="project" value="TreeGrafter"/>
</dbReference>
<comment type="catalytic activity">
    <reaction evidence="7">
        <text>riboflavin + ATP = FMN + ADP + H(+)</text>
        <dbReference type="Rhea" id="RHEA:14357"/>
        <dbReference type="ChEBI" id="CHEBI:15378"/>
        <dbReference type="ChEBI" id="CHEBI:30616"/>
        <dbReference type="ChEBI" id="CHEBI:57986"/>
        <dbReference type="ChEBI" id="CHEBI:58210"/>
        <dbReference type="ChEBI" id="CHEBI:456216"/>
        <dbReference type="EC" id="2.7.1.26"/>
    </reaction>
</comment>
<evidence type="ECO:0000256" key="4">
    <source>
        <dbReference type="ARBA" id="ARBA00022679"/>
    </source>
</evidence>
<evidence type="ECO:0000256" key="5">
    <source>
        <dbReference type="ARBA" id="ARBA00022741"/>
    </source>
</evidence>
<evidence type="ECO:0000256" key="2">
    <source>
        <dbReference type="ARBA" id="ARBA00022630"/>
    </source>
</evidence>
<dbReference type="EC" id="2.7.1.26" evidence="1"/>
<reference evidence="9 10" key="1">
    <citation type="submission" date="2017-09" db="EMBL/GenBank/DDBJ databases">
        <title>Depth-based differentiation of microbial function through sediment-hosted aquifers and enrichment of novel symbionts in the deep terrestrial subsurface.</title>
        <authorList>
            <person name="Probst A.J."/>
            <person name="Ladd B."/>
            <person name="Jarett J.K."/>
            <person name="Geller-Mcgrath D.E."/>
            <person name="Sieber C.M."/>
            <person name="Emerson J.B."/>
            <person name="Anantharaman K."/>
            <person name="Thomas B.C."/>
            <person name="Malmstrom R."/>
            <person name="Stieglmeier M."/>
            <person name="Klingl A."/>
            <person name="Woyke T."/>
            <person name="Ryan C.M."/>
            <person name="Banfield J.F."/>
        </authorList>
    </citation>
    <scope>NUCLEOTIDE SEQUENCE [LARGE SCALE GENOMIC DNA]</scope>
    <source>
        <strain evidence="9">CG11_big_fil_rev_8_21_14_0_20_36_8</strain>
    </source>
</reference>
<proteinExistence type="predicted"/>
<dbReference type="GO" id="GO:0009231">
    <property type="term" value="P:riboflavin biosynthetic process"/>
    <property type="evidence" value="ECO:0007669"/>
    <property type="project" value="InterPro"/>
</dbReference>
<sequence>MLFSFSGIVKKHLRRGTMLGFPTANIEVEPETPEGIFVGFANVDSRRFQSLIFVGKPLTFDEQDKKAEVYLLDFDDNLYNKKLEINVLFKLRENIKFSSKDTLVAQIKEDERQARDYFSNFSKMEL</sequence>
<evidence type="ECO:0000256" key="7">
    <source>
        <dbReference type="ARBA" id="ARBA00047880"/>
    </source>
</evidence>
<evidence type="ECO:0000256" key="3">
    <source>
        <dbReference type="ARBA" id="ARBA00022643"/>
    </source>
</evidence>
<keyword evidence="2" id="KW-0285">Flavoprotein</keyword>